<dbReference type="InterPro" id="IPR024180">
    <property type="entry name" value="Tetrapyrrole_Mease/MazG_pred"/>
</dbReference>
<dbReference type="Pfam" id="PF03819">
    <property type="entry name" value="MazG"/>
    <property type="match status" value="2"/>
</dbReference>
<dbReference type="KEGG" id="dae:Dtox_0218"/>
<dbReference type="InterPro" id="IPR048011">
    <property type="entry name" value="NTP-PPase_MazG-like_C"/>
</dbReference>
<dbReference type="OrthoDB" id="9808939at2"/>
<dbReference type="GO" id="GO:0046061">
    <property type="term" value="P:dATP catabolic process"/>
    <property type="evidence" value="ECO:0007669"/>
    <property type="project" value="TreeGrafter"/>
</dbReference>
<dbReference type="InterPro" id="IPR000878">
    <property type="entry name" value="4pyrrol_Mease"/>
</dbReference>
<keyword evidence="4" id="KW-1185">Reference proteome</keyword>
<dbReference type="GO" id="GO:0008168">
    <property type="term" value="F:methyltransferase activity"/>
    <property type="evidence" value="ECO:0007669"/>
    <property type="project" value="InterPro"/>
</dbReference>
<dbReference type="InterPro" id="IPR004518">
    <property type="entry name" value="MazG-like_dom"/>
</dbReference>
<feature type="domain" description="Tetrapyrrole methylase" evidence="1">
    <location>
        <begin position="5"/>
        <end position="207"/>
    </location>
</feature>
<dbReference type="GO" id="GO:0046076">
    <property type="term" value="P:dTTP catabolic process"/>
    <property type="evidence" value="ECO:0007669"/>
    <property type="project" value="TreeGrafter"/>
</dbReference>
<evidence type="ECO:0000313" key="3">
    <source>
        <dbReference type="EMBL" id="ACV61171.1"/>
    </source>
</evidence>
<dbReference type="CDD" id="cd11723">
    <property type="entry name" value="YabN_N_like"/>
    <property type="match status" value="1"/>
</dbReference>
<dbReference type="Proteomes" id="UP000002217">
    <property type="component" value="Chromosome"/>
</dbReference>
<dbReference type="InterPro" id="IPR048015">
    <property type="entry name" value="NTP-PPase_MazG-like_N"/>
</dbReference>
<dbReference type="GO" id="GO:0047429">
    <property type="term" value="F:nucleoside triphosphate diphosphatase activity"/>
    <property type="evidence" value="ECO:0007669"/>
    <property type="project" value="InterPro"/>
</dbReference>
<dbReference type="CDD" id="cd11528">
    <property type="entry name" value="NTP-PPase_MazG_Nterm"/>
    <property type="match status" value="1"/>
</dbReference>
<dbReference type="Pfam" id="PF00590">
    <property type="entry name" value="TP_methylase"/>
    <property type="match status" value="1"/>
</dbReference>
<sequence>MECDIYVIGLGPGTKEYLTLDAWNKLRQAARVFLRTGIHPIVPWLREKGILFKTFDHYYDEAADFSQVYLRIVETLLEEAERGPLVYAVPGHPLVAETSVELLLSKAVPVGKTVHIVPCVSFLDVLSVALNIDPANGLHILDGLQLDTQRPVPDVANIITQVYSRIIASDVKLSLFQYYPDEHLIKVVKAAGVPGEERIEEIPLYELDRLDWIDHLTSVYVPPCSKADIISSCLYPLDPITSVMAALRAENGCPWDREQNHHSLGTYMLEEVYEVLEAVNEGDMNKLCEELGDLLLQIVFHAQISLEHNGFDMNDIIAVITEKMIRRHPHVFSTVLVKDSAEVLVNWEKIKKEERKGKESKSKLDGIPKGLPALARAAKVQSKAALVGFDWPDCSGALLKVDEELIELKEAISLSNSVQIQGELGDLFFAVVNVARLLKVDSEAALIATVEKFCKRFKYIEEMVKTSDKEWRQFTLKELDNWWNEAKKLGM</sequence>
<evidence type="ECO:0000313" key="4">
    <source>
        <dbReference type="Proteomes" id="UP000002217"/>
    </source>
</evidence>
<dbReference type="FunFam" id="1.10.287.1080:FF:000001">
    <property type="entry name" value="Nucleoside triphosphate pyrophosphohydrolase"/>
    <property type="match status" value="1"/>
</dbReference>
<evidence type="ECO:0000259" key="2">
    <source>
        <dbReference type="Pfam" id="PF03819"/>
    </source>
</evidence>
<dbReference type="GO" id="GO:0046052">
    <property type="term" value="P:UTP catabolic process"/>
    <property type="evidence" value="ECO:0007669"/>
    <property type="project" value="TreeGrafter"/>
</dbReference>
<dbReference type="GO" id="GO:0046047">
    <property type="term" value="P:TTP catabolic process"/>
    <property type="evidence" value="ECO:0007669"/>
    <property type="project" value="TreeGrafter"/>
</dbReference>
<dbReference type="EMBL" id="CP001720">
    <property type="protein sequence ID" value="ACV61171.1"/>
    <property type="molecule type" value="Genomic_DNA"/>
</dbReference>
<dbReference type="AlphaFoldDB" id="C8W315"/>
<dbReference type="HOGENOM" id="CLU_038356_1_0_9"/>
<name>C8W315_DESAS</name>
<reference evidence="3 4" key="1">
    <citation type="journal article" date="2009" name="Stand. Genomic Sci.">
        <title>Complete genome sequence of Desulfotomaculum acetoxidans type strain (5575).</title>
        <authorList>
            <person name="Spring S."/>
            <person name="Lapidus A."/>
            <person name="Schroder M."/>
            <person name="Gleim D."/>
            <person name="Sims D."/>
            <person name="Meincke L."/>
            <person name="Glavina Del Rio T."/>
            <person name="Tice H."/>
            <person name="Copeland A."/>
            <person name="Cheng J.F."/>
            <person name="Lucas S."/>
            <person name="Chen F."/>
            <person name="Nolan M."/>
            <person name="Bruce D."/>
            <person name="Goodwin L."/>
            <person name="Pitluck S."/>
            <person name="Ivanova N."/>
            <person name="Mavromatis K."/>
            <person name="Mikhailova N."/>
            <person name="Pati A."/>
            <person name="Chen A."/>
            <person name="Palaniappan K."/>
            <person name="Land M."/>
            <person name="Hauser L."/>
            <person name="Chang Y.J."/>
            <person name="Jeffries C.D."/>
            <person name="Chain P."/>
            <person name="Saunders E."/>
            <person name="Brettin T."/>
            <person name="Detter J.C."/>
            <person name="Goker M."/>
            <person name="Bristow J."/>
            <person name="Eisen J.A."/>
            <person name="Markowitz V."/>
            <person name="Hugenholtz P."/>
            <person name="Kyrpides N.C."/>
            <person name="Klenk H.P."/>
            <person name="Han C."/>
        </authorList>
    </citation>
    <scope>NUCLEOTIDE SEQUENCE [LARGE SCALE GENOMIC DNA]</scope>
    <source>
        <strain evidence="4">ATCC 49208 / DSM 771 / VKM B-1644</strain>
    </source>
</reference>
<dbReference type="PIRSF" id="PIRSF002845">
    <property type="entry name" value="Ttrprl_mtas_MazG"/>
    <property type="match status" value="1"/>
</dbReference>
<dbReference type="STRING" id="485916.Dtox_0218"/>
<dbReference type="InterPro" id="IPR035996">
    <property type="entry name" value="4pyrrol_Methylase_sf"/>
</dbReference>
<dbReference type="NCBIfam" id="NF007113">
    <property type="entry name" value="PRK09562.1"/>
    <property type="match status" value="1"/>
</dbReference>
<protein>
    <submittedName>
        <fullName evidence="3">MazG family protein</fullName>
    </submittedName>
</protein>
<feature type="domain" description="NTP pyrophosphohydrolase MazG-like" evidence="2">
    <location>
        <begin position="401"/>
        <end position="457"/>
    </location>
</feature>
<dbReference type="CDD" id="cd11529">
    <property type="entry name" value="NTP-PPase_MazG_Cterm"/>
    <property type="match status" value="1"/>
</dbReference>
<dbReference type="InterPro" id="IPR014777">
    <property type="entry name" value="4pyrrole_Mease_sub1"/>
</dbReference>
<dbReference type="PANTHER" id="PTHR30522">
    <property type="entry name" value="NUCLEOSIDE TRIPHOSPHATE PYROPHOSPHOHYDROLASE"/>
    <property type="match status" value="1"/>
</dbReference>
<dbReference type="eggNOG" id="COG3956">
    <property type="taxonomic scope" value="Bacteria"/>
</dbReference>
<dbReference type="Gene3D" id="1.10.287.1080">
    <property type="entry name" value="MazG-like"/>
    <property type="match status" value="2"/>
</dbReference>
<dbReference type="Gene3D" id="3.40.1010.10">
    <property type="entry name" value="Cobalt-precorrin-4 Transmethylase, Domain 1"/>
    <property type="match status" value="1"/>
</dbReference>
<evidence type="ECO:0000259" key="1">
    <source>
        <dbReference type="Pfam" id="PF00590"/>
    </source>
</evidence>
<accession>C8W315</accession>
<gene>
    <name evidence="3" type="ordered locus">Dtox_0218</name>
</gene>
<dbReference type="InterPro" id="IPR035013">
    <property type="entry name" value="YabN_N"/>
</dbReference>
<dbReference type="GO" id="GO:0046081">
    <property type="term" value="P:dUTP catabolic process"/>
    <property type="evidence" value="ECO:0007669"/>
    <property type="project" value="TreeGrafter"/>
</dbReference>
<proteinExistence type="predicted"/>
<feature type="domain" description="NTP pyrophosphohydrolase MazG-like" evidence="2">
    <location>
        <begin position="259"/>
        <end position="332"/>
    </location>
</feature>
<dbReference type="GO" id="GO:0006203">
    <property type="term" value="P:dGTP catabolic process"/>
    <property type="evidence" value="ECO:0007669"/>
    <property type="project" value="TreeGrafter"/>
</dbReference>
<dbReference type="InterPro" id="IPR011551">
    <property type="entry name" value="NTP_PyrPHydrolase_MazG"/>
</dbReference>
<dbReference type="FunFam" id="1.10.287.1080:FF:000003">
    <property type="entry name" value="Nucleoside triphosphate pyrophosphohydrolase"/>
    <property type="match status" value="1"/>
</dbReference>
<dbReference type="RefSeq" id="WP_015755892.1">
    <property type="nucleotide sequence ID" value="NC_013216.1"/>
</dbReference>
<dbReference type="GO" id="GO:0006950">
    <property type="term" value="P:response to stress"/>
    <property type="evidence" value="ECO:0007669"/>
    <property type="project" value="UniProtKB-ARBA"/>
</dbReference>
<dbReference type="SUPFAM" id="SSF53790">
    <property type="entry name" value="Tetrapyrrole methylase"/>
    <property type="match status" value="1"/>
</dbReference>
<dbReference type="NCBIfam" id="TIGR00444">
    <property type="entry name" value="mazG"/>
    <property type="match status" value="1"/>
</dbReference>
<dbReference type="PANTHER" id="PTHR30522:SF0">
    <property type="entry name" value="NUCLEOSIDE TRIPHOSPHATE PYROPHOSPHOHYDROLASE"/>
    <property type="match status" value="1"/>
</dbReference>
<organism evidence="3 4">
    <name type="scientific">Desulfofarcimen acetoxidans (strain ATCC 49208 / DSM 771 / KCTC 5769 / VKM B-1644 / 5575)</name>
    <name type="common">Desulfotomaculum acetoxidans</name>
    <dbReference type="NCBI Taxonomy" id="485916"/>
    <lineage>
        <taxon>Bacteria</taxon>
        <taxon>Bacillati</taxon>
        <taxon>Bacillota</taxon>
        <taxon>Clostridia</taxon>
        <taxon>Eubacteriales</taxon>
        <taxon>Peptococcaceae</taxon>
        <taxon>Desulfofarcimen</taxon>
    </lineage>
</organism>
<dbReference type="SUPFAM" id="SSF101386">
    <property type="entry name" value="all-alpha NTP pyrophosphatases"/>
    <property type="match status" value="2"/>
</dbReference>